<evidence type="ECO:0000313" key="2">
    <source>
        <dbReference type="EMBL" id="KEI45708.1"/>
    </source>
</evidence>
<dbReference type="InterPro" id="IPR000182">
    <property type="entry name" value="GNAT_dom"/>
</dbReference>
<evidence type="ECO:0000313" key="3">
    <source>
        <dbReference type="Proteomes" id="UP000031419"/>
    </source>
</evidence>
<keyword evidence="3" id="KW-1185">Reference proteome</keyword>
<accession>A0A073B141</accession>
<dbReference type="STRING" id="28042.GU90_02070"/>
<reference evidence="2 3" key="1">
    <citation type="submission" date="2014-06" db="EMBL/GenBank/DDBJ databases">
        <title>Saccharopolyspora rectivirgula DSM-43113 Genome sequencing.</title>
        <authorList>
            <person name="Barrera C."/>
            <person name="Millon L."/>
            <person name="Rognon B."/>
            <person name="Zaugg C."/>
            <person name="Monod M."/>
        </authorList>
    </citation>
    <scope>NUCLEOTIDE SEQUENCE [LARGE SCALE GENOMIC DNA]</scope>
    <source>
        <strain evidence="2 3">DSM 43113</strain>
    </source>
</reference>
<feature type="domain" description="N-acetyltransferase" evidence="1">
    <location>
        <begin position="7"/>
        <end position="158"/>
    </location>
</feature>
<sequence length="177" mass="19642">MATVQLAHTAQLEKGVLAAARELLYEVFVDDMAEHDWEHCLGGMHALVWEGDELIGHGAVLLRRMLCAGQVLRAGYVEGVAVRTDHQRHGRGSALMAVLEEVIAGAYQLGVLGASERGVPFYESRGWQRWLGRTSVLTPTGVRRTPAEDGYIFVLPVDVRLDHRAELTCDWRPGDVW</sequence>
<dbReference type="CDD" id="cd04301">
    <property type="entry name" value="NAT_SF"/>
    <property type="match status" value="1"/>
</dbReference>
<comment type="caution">
    <text evidence="2">The sequence shown here is derived from an EMBL/GenBank/DDBJ whole genome shotgun (WGS) entry which is preliminary data.</text>
</comment>
<dbReference type="Proteomes" id="UP000031419">
    <property type="component" value="Unassembled WGS sequence"/>
</dbReference>
<dbReference type="RefSeq" id="WP_029721445.1">
    <property type="nucleotide sequence ID" value="NZ_JAJUIW010000040.1"/>
</dbReference>
<dbReference type="Gene3D" id="3.40.630.30">
    <property type="match status" value="1"/>
</dbReference>
<proteinExistence type="predicted"/>
<keyword evidence="2" id="KW-0808">Transferase</keyword>
<dbReference type="eggNOG" id="COG0456">
    <property type="taxonomic scope" value="Bacteria"/>
</dbReference>
<dbReference type="OrthoDB" id="70281at2"/>
<gene>
    <name evidence="2" type="ORF">GU90_02070</name>
</gene>
<organism evidence="2 3">
    <name type="scientific">Saccharopolyspora rectivirgula</name>
    <dbReference type="NCBI Taxonomy" id="28042"/>
    <lineage>
        <taxon>Bacteria</taxon>
        <taxon>Bacillati</taxon>
        <taxon>Actinomycetota</taxon>
        <taxon>Actinomycetes</taxon>
        <taxon>Pseudonocardiales</taxon>
        <taxon>Pseudonocardiaceae</taxon>
        <taxon>Saccharopolyspora</taxon>
    </lineage>
</organism>
<protein>
    <submittedName>
        <fullName evidence="2">Aminoglycoside 2'-N-acetyltransferase</fullName>
    </submittedName>
</protein>
<dbReference type="GO" id="GO:0016747">
    <property type="term" value="F:acyltransferase activity, transferring groups other than amino-acyl groups"/>
    <property type="evidence" value="ECO:0007669"/>
    <property type="project" value="InterPro"/>
</dbReference>
<name>A0A073B141_9PSEU</name>
<dbReference type="EMBL" id="JNVU01000009">
    <property type="protein sequence ID" value="KEI45708.1"/>
    <property type="molecule type" value="Genomic_DNA"/>
</dbReference>
<dbReference type="InterPro" id="IPR016181">
    <property type="entry name" value="Acyl_CoA_acyltransferase"/>
</dbReference>
<dbReference type="SUPFAM" id="SSF55729">
    <property type="entry name" value="Acyl-CoA N-acyltransferases (Nat)"/>
    <property type="match status" value="1"/>
</dbReference>
<dbReference type="PROSITE" id="PS51186">
    <property type="entry name" value="GNAT"/>
    <property type="match status" value="1"/>
</dbReference>
<evidence type="ECO:0000259" key="1">
    <source>
        <dbReference type="PROSITE" id="PS51186"/>
    </source>
</evidence>
<dbReference type="Pfam" id="PF13527">
    <property type="entry name" value="Acetyltransf_9"/>
    <property type="match status" value="1"/>
</dbReference>
<dbReference type="AlphaFoldDB" id="A0A073B141"/>